<feature type="domain" description="Response regulatory" evidence="8">
    <location>
        <begin position="3"/>
        <end position="119"/>
    </location>
</feature>
<dbReference type="EMBL" id="MWPQ01000076">
    <property type="protein sequence ID" value="OPH81298.1"/>
    <property type="molecule type" value="Genomic_DNA"/>
</dbReference>
<sequence length="209" mass="23263">MKRILIADDHAAVRLGLRAVLEQRPGWEVIADVDDGRRAFEVALEKRPDVAILDFSLPHMTGVEVARLISKHLRETEVLIFTVHESRVLAQEAFRAGARAYLVKSDANKMLLAAVEALMMHRSFDDGRFSAGPRREQNGADAGGQKLSPRERHVVTLVAEGYSNKKISSLLNLSVKTTEAHRATAMRKLEINSIASLVRYAVRSNMIEP</sequence>
<dbReference type="PANTHER" id="PTHR43214:SF41">
    <property type="entry name" value="NITRATE_NITRITE RESPONSE REGULATOR PROTEIN NARP"/>
    <property type="match status" value="1"/>
</dbReference>
<dbReference type="InterPro" id="IPR016032">
    <property type="entry name" value="Sig_transdc_resp-reg_C-effctor"/>
</dbReference>
<dbReference type="STRING" id="29421.B2M20_18515"/>
<gene>
    <name evidence="9" type="ORF">B2M20_18515</name>
</gene>
<evidence type="ECO:0000256" key="1">
    <source>
        <dbReference type="ARBA" id="ARBA00022553"/>
    </source>
</evidence>
<dbReference type="SMART" id="SM00421">
    <property type="entry name" value="HTH_LUXR"/>
    <property type="match status" value="1"/>
</dbReference>
<name>A0A1V4HTI4_NITVU</name>
<dbReference type="Gene3D" id="3.40.50.2300">
    <property type="match status" value="1"/>
</dbReference>
<dbReference type="PROSITE" id="PS50110">
    <property type="entry name" value="RESPONSE_REGULATORY"/>
    <property type="match status" value="1"/>
</dbReference>
<feature type="domain" description="HTH luxR-type" evidence="7">
    <location>
        <begin position="140"/>
        <end position="205"/>
    </location>
</feature>
<protein>
    <submittedName>
        <fullName evidence="9">DNA-binding response regulator</fullName>
    </submittedName>
</protein>
<evidence type="ECO:0000256" key="6">
    <source>
        <dbReference type="SAM" id="MobiDB-lite"/>
    </source>
</evidence>
<evidence type="ECO:0000256" key="3">
    <source>
        <dbReference type="ARBA" id="ARBA00023125"/>
    </source>
</evidence>
<dbReference type="InterPro" id="IPR039420">
    <property type="entry name" value="WalR-like"/>
</dbReference>
<dbReference type="Pfam" id="PF00072">
    <property type="entry name" value="Response_reg"/>
    <property type="match status" value="1"/>
</dbReference>
<dbReference type="PROSITE" id="PS50043">
    <property type="entry name" value="HTH_LUXR_2"/>
    <property type="match status" value="1"/>
</dbReference>
<reference evidence="9 10" key="1">
    <citation type="submission" date="2017-02" db="EMBL/GenBank/DDBJ databases">
        <title>Genome sequence of the nitrite-oxidizing bacterium Nitrobacter vulgaris strain Ab1.</title>
        <authorList>
            <person name="Mellbye B.L."/>
            <person name="Davis E.W."/>
            <person name="Spieck E."/>
            <person name="Chang J.H."/>
            <person name="Bottomley P.J."/>
            <person name="Sayavedra-Soto L.A."/>
        </authorList>
    </citation>
    <scope>NUCLEOTIDE SEQUENCE [LARGE SCALE GENOMIC DNA]</scope>
    <source>
        <strain evidence="9 10">Ab1</strain>
    </source>
</reference>
<dbReference type="RefSeq" id="WP_079448485.1">
    <property type="nucleotide sequence ID" value="NZ_JAVDPZ010000030.1"/>
</dbReference>
<evidence type="ECO:0000313" key="9">
    <source>
        <dbReference type="EMBL" id="OPH81298.1"/>
    </source>
</evidence>
<accession>A0A1V4HTI4</accession>
<dbReference type="CDD" id="cd17535">
    <property type="entry name" value="REC_NarL-like"/>
    <property type="match status" value="1"/>
</dbReference>
<keyword evidence="2" id="KW-0805">Transcription regulation</keyword>
<keyword evidence="10" id="KW-1185">Reference proteome</keyword>
<dbReference type="SUPFAM" id="SSF46894">
    <property type="entry name" value="C-terminal effector domain of the bipartite response regulators"/>
    <property type="match status" value="1"/>
</dbReference>
<dbReference type="GO" id="GO:0006355">
    <property type="term" value="P:regulation of DNA-templated transcription"/>
    <property type="evidence" value="ECO:0007669"/>
    <property type="project" value="InterPro"/>
</dbReference>
<dbReference type="PANTHER" id="PTHR43214">
    <property type="entry name" value="TWO-COMPONENT RESPONSE REGULATOR"/>
    <property type="match status" value="1"/>
</dbReference>
<evidence type="ECO:0000256" key="4">
    <source>
        <dbReference type="ARBA" id="ARBA00023163"/>
    </source>
</evidence>
<dbReference type="PRINTS" id="PR00038">
    <property type="entry name" value="HTHLUXR"/>
</dbReference>
<dbReference type="InterPro" id="IPR058245">
    <property type="entry name" value="NreC/VraR/RcsB-like_REC"/>
</dbReference>
<dbReference type="CDD" id="cd06170">
    <property type="entry name" value="LuxR_C_like"/>
    <property type="match status" value="1"/>
</dbReference>
<dbReference type="InterPro" id="IPR001789">
    <property type="entry name" value="Sig_transdc_resp-reg_receiver"/>
</dbReference>
<dbReference type="OrthoDB" id="9814495at2"/>
<comment type="caution">
    <text evidence="9">The sequence shown here is derived from an EMBL/GenBank/DDBJ whole genome shotgun (WGS) entry which is preliminary data.</text>
</comment>
<feature type="region of interest" description="Disordered" evidence="6">
    <location>
        <begin position="128"/>
        <end position="147"/>
    </location>
</feature>
<keyword evidence="4" id="KW-0804">Transcription</keyword>
<feature type="compositionally biased region" description="Basic and acidic residues" evidence="6">
    <location>
        <begin position="128"/>
        <end position="138"/>
    </location>
</feature>
<dbReference type="SUPFAM" id="SSF52172">
    <property type="entry name" value="CheY-like"/>
    <property type="match status" value="1"/>
</dbReference>
<dbReference type="InterPro" id="IPR000792">
    <property type="entry name" value="Tscrpt_reg_LuxR_C"/>
</dbReference>
<proteinExistence type="predicted"/>
<dbReference type="Pfam" id="PF00196">
    <property type="entry name" value="GerE"/>
    <property type="match status" value="1"/>
</dbReference>
<dbReference type="GO" id="GO:0003677">
    <property type="term" value="F:DNA binding"/>
    <property type="evidence" value="ECO:0007669"/>
    <property type="project" value="UniProtKB-KW"/>
</dbReference>
<keyword evidence="1 5" id="KW-0597">Phosphoprotein</keyword>
<evidence type="ECO:0000256" key="2">
    <source>
        <dbReference type="ARBA" id="ARBA00023015"/>
    </source>
</evidence>
<evidence type="ECO:0000259" key="7">
    <source>
        <dbReference type="PROSITE" id="PS50043"/>
    </source>
</evidence>
<dbReference type="AlphaFoldDB" id="A0A1V4HTI4"/>
<evidence type="ECO:0000313" key="10">
    <source>
        <dbReference type="Proteomes" id="UP000189940"/>
    </source>
</evidence>
<evidence type="ECO:0000259" key="8">
    <source>
        <dbReference type="PROSITE" id="PS50110"/>
    </source>
</evidence>
<feature type="modified residue" description="4-aspartylphosphate" evidence="5">
    <location>
        <position position="54"/>
    </location>
</feature>
<evidence type="ECO:0000256" key="5">
    <source>
        <dbReference type="PROSITE-ProRule" id="PRU00169"/>
    </source>
</evidence>
<dbReference type="GO" id="GO:0000160">
    <property type="term" value="P:phosphorelay signal transduction system"/>
    <property type="evidence" value="ECO:0007669"/>
    <property type="project" value="InterPro"/>
</dbReference>
<dbReference type="InterPro" id="IPR011006">
    <property type="entry name" value="CheY-like_superfamily"/>
</dbReference>
<dbReference type="Proteomes" id="UP000189940">
    <property type="component" value="Unassembled WGS sequence"/>
</dbReference>
<dbReference type="SMART" id="SM00448">
    <property type="entry name" value="REC"/>
    <property type="match status" value="1"/>
</dbReference>
<organism evidence="9 10">
    <name type="scientific">Nitrobacter vulgaris</name>
    <dbReference type="NCBI Taxonomy" id="29421"/>
    <lineage>
        <taxon>Bacteria</taxon>
        <taxon>Pseudomonadati</taxon>
        <taxon>Pseudomonadota</taxon>
        <taxon>Alphaproteobacteria</taxon>
        <taxon>Hyphomicrobiales</taxon>
        <taxon>Nitrobacteraceae</taxon>
        <taxon>Nitrobacter</taxon>
    </lineage>
</organism>
<keyword evidence="3 9" id="KW-0238">DNA-binding</keyword>